<dbReference type="Pfam" id="PF25290">
    <property type="entry name" value="CGLA_M"/>
    <property type="match status" value="1"/>
</dbReference>
<name>A0A3Q9FQB9_9BACT</name>
<dbReference type="AlphaFoldDB" id="A0A3Q9FQB9"/>
<dbReference type="Pfam" id="PF25291">
    <property type="entry name" value="CGLA_C"/>
    <property type="match status" value="1"/>
</dbReference>
<dbReference type="EMBL" id="CP034562">
    <property type="protein sequence ID" value="AZQ63954.1"/>
    <property type="molecule type" value="Genomic_DNA"/>
</dbReference>
<feature type="domain" description="Lambda-carrageenase middle" evidence="1">
    <location>
        <begin position="510"/>
        <end position="879"/>
    </location>
</feature>
<dbReference type="KEGG" id="fll:EI427_17505"/>
<evidence type="ECO:0000259" key="3">
    <source>
        <dbReference type="Pfam" id="PF25292"/>
    </source>
</evidence>
<evidence type="ECO:0000259" key="2">
    <source>
        <dbReference type="Pfam" id="PF25291"/>
    </source>
</evidence>
<proteinExistence type="predicted"/>
<dbReference type="InterPro" id="IPR057420">
    <property type="entry name" value="Beta-prop_CGLA"/>
</dbReference>
<sequence>MILNFTTITQNIVQHRCSQLLKIIAIICLIQIDVRAQEEGFSYDFNKNESLDWSADNTNFWAIEKDPTNTKDAMHLKVISNPKLKHIYSIETGKTILNVSTAVRDETTYIVASDYDGLLMGVDYDGNILWKNELSGYTNHDIWCEDITKDGSDEILAANADGTLYCLDKNGELLWSYKHTEAPLFSVTVAHHEGNAYVVTGGFEMSILYINKEGILEKEVKNTSYSMDKAWGKDVIPTGKKHINNFLKKFYDEEGNEKLLVQGAHNGNAGDGTLYFFNPFEDTPYEIVSADLRKPVGGLNVVKVDGKVKVLLGTSTAVTDSQFEVYDLKEKTRDYVFFPDMQKEYDRFGYRIVEPEVIEFDGKTHYLTLFGSRIFLFSTTFSADGERTIIRNKYAYNDLFKDTKNNRLLLASAQSGGSCIHVIDINNKEWIEEFPALDPPGNIAKILENSTKVREQVASFQRPNRERVPLEVYFVSDEKDEYTGPIIEQMNSNTYGAQFYANKHMPKVENWDRSEMENETYKNKRDARKNYTLSQEEVLTTLTPLYEEGIGLNTWGGHGNDPYFYSVATKKKIIDAANGKRINFIYPELESTSSEFEFVMNDLLYPLAEYGKDKNLTISIRTKHLFWSSVIYKPFWSRVLNGEFSDVFVPSMEETTDKTMEISIAARMGVWSSGALNNWGVRSARDNPSYIRLRQRSHQMLPNHFLRQMIYNISSGARYINNFAVDQQYTSVLWEMVEKGVIYVPKREEIVSISPVHLSIVNPTDRFIHDGNRVKWLTWFDEGRKDETNMLFDRLNGSWPASPTNEWDFSRIAANVKDRRLNFLPNYPNGIVLITPPQNKYFVPEELPRGNLVDHLHPLYKDILSEFISDGDQFYSADGNSSFSAPSYSATFKEEIEEKAKLLPLNVKGDVAWVAAQSDAKHLRVTLIDGGYLNPSAKTAKLTFHTVNPVKITDILSGKSIPFSSGEVEVEIPCGGFLFLDVELQTAL</sequence>
<dbReference type="RefSeq" id="WP_126617170.1">
    <property type="nucleotide sequence ID" value="NZ_CP034562.1"/>
</dbReference>
<dbReference type="InterPro" id="IPR015943">
    <property type="entry name" value="WD40/YVTN_repeat-like_dom_sf"/>
</dbReference>
<evidence type="ECO:0008006" key="6">
    <source>
        <dbReference type="Google" id="ProtNLM"/>
    </source>
</evidence>
<dbReference type="InterPro" id="IPR057421">
    <property type="entry name" value="CGLA_M"/>
</dbReference>
<protein>
    <recommendedName>
        <fullName evidence="6">PQQ-binding-like beta-propeller repeat protein</fullName>
    </recommendedName>
</protein>
<evidence type="ECO:0000259" key="1">
    <source>
        <dbReference type="Pfam" id="PF25290"/>
    </source>
</evidence>
<dbReference type="InterPro" id="IPR057422">
    <property type="entry name" value="CGLA_C"/>
</dbReference>
<dbReference type="OrthoDB" id="972537at2"/>
<dbReference type="Pfam" id="PF25292">
    <property type="entry name" value="Beta-prop_CGLA"/>
    <property type="match status" value="1"/>
</dbReference>
<evidence type="ECO:0000313" key="4">
    <source>
        <dbReference type="EMBL" id="AZQ63954.1"/>
    </source>
</evidence>
<keyword evidence="5" id="KW-1185">Reference proteome</keyword>
<gene>
    <name evidence="4" type="ORF">EI427_17505</name>
</gene>
<evidence type="ECO:0000313" key="5">
    <source>
        <dbReference type="Proteomes" id="UP000267268"/>
    </source>
</evidence>
<accession>A0A3Q9FQB9</accession>
<feature type="domain" description="Lambda-carrageenase beta-propeller" evidence="3">
    <location>
        <begin position="109"/>
        <end position="423"/>
    </location>
</feature>
<dbReference type="SUPFAM" id="SSF50998">
    <property type="entry name" value="Quinoprotein alcohol dehydrogenase-like"/>
    <property type="match status" value="1"/>
</dbReference>
<dbReference type="InterPro" id="IPR011047">
    <property type="entry name" value="Quinoprotein_ADH-like_sf"/>
</dbReference>
<organism evidence="4 5">
    <name type="scientific">Flammeovirga pectinis</name>
    <dbReference type="NCBI Taxonomy" id="2494373"/>
    <lineage>
        <taxon>Bacteria</taxon>
        <taxon>Pseudomonadati</taxon>
        <taxon>Bacteroidota</taxon>
        <taxon>Cytophagia</taxon>
        <taxon>Cytophagales</taxon>
        <taxon>Flammeovirgaceae</taxon>
        <taxon>Flammeovirga</taxon>
    </lineage>
</organism>
<feature type="domain" description="Lambda-carrageenase C-terminal" evidence="2">
    <location>
        <begin position="907"/>
        <end position="983"/>
    </location>
</feature>
<dbReference type="Proteomes" id="UP000267268">
    <property type="component" value="Chromosome 1"/>
</dbReference>
<reference evidence="4 5" key="1">
    <citation type="submission" date="2018-12" db="EMBL/GenBank/DDBJ databases">
        <title>Flammeovirga pectinis sp. nov., isolated from the gut of the Korean scallop, Patinopecten yessoensis.</title>
        <authorList>
            <person name="Bae J.-W."/>
            <person name="Jeong Y.-S."/>
            <person name="Kang W."/>
        </authorList>
    </citation>
    <scope>NUCLEOTIDE SEQUENCE [LARGE SCALE GENOMIC DNA]</scope>
    <source>
        <strain evidence="4 5">L12M1</strain>
    </source>
</reference>
<dbReference type="Gene3D" id="2.130.10.10">
    <property type="entry name" value="YVTN repeat-like/Quinoprotein amine dehydrogenase"/>
    <property type="match status" value="1"/>
</dbReference>